<organism evidence="3 4">
    <name type="scientific">Gordonia soli NBRC 108243</name>
    <dbReference type="NCBI Taxonomy" id="1223545"/>
    <lineage>
        <taxon>Bacteria</taxon>
        <taxon>Bacillati</taxon>
        <taxon>Actinomycetota</taxon>
        <taxon>Actinomycetes</taxon>
        <taxon>Mycobacteriales</taxon>
        <taxon>Gordoniaceae</taxon>
        <taxon>Gordonia</taxon>
    </lineage>
</organism>
<dbReference type="Gene3D" id="3.40.50.410">
    <property type="entry name" value="von Willebrand factor, type A domain"/>
    <property type="match status" value="1"/>
</dbReference>
<accession>M0QKX9</accession>
<feature type="domain" description="VWFA" evidence="2">
    <location>
        <begin position="41"/>
        <end position="222"/>
    </location>
</feature>
<proteinExistence type="predicted"/>
<dbReference type="PANTHER" id="PTHR10579">
    <property type="entry name" value="CALCIUM-ACTIVATED CHLORIDE CHANNEL REGULATOR"/>
    <property type="match status" value="1"/>
</dbReference>
<dbReference type="AlphaFoldDB" id="M0QKX9"/>
<dbReference type="SUPFAM" id="SSF53300">
    <property type="entry name" value="vWA-like"/>
    <property type="match status" value="1"/>
</dbReference>
<dbReference type="InterPro" id="IPR036465">
    <property type="entry name" value="vWFA_dom_sf"/>
</dbReference>
<dbReference type="RefSeq" id="WP_007622062.1">
    <property type="nucleotide sequence ID" value="NZ_BANX01000023.1"/>
</dbReference>
<comment type="caution">
    <text evidence="3">The sequence shown here is derived from an EMBL/GenBank/DDBJ whole genome shotgun (WGS) entry which is preliminary data.</text>
</comment>
<feature type="compositionally biased region" description="Basic residues" evidence="1">
    <location>
        <begin position="415"/>
        <end position="425"/>
    </location>
</feature>
<name>M0QKX9_9ACTN</name>
<dbReference type="InterPro" id="IPR051266">
    <property type="entry name" value="CLCR"/>
</dbReference>
<dbReference type="eggNOG" id="COG2304">
    <property type="taxonomic scope" value="Bacteria"/>
</dbReference>
<reference evidence="3 4" key="1">
    <citation type="submission" date="2013-01" db="EMBL/GenBank/DDBJ databases">
        <title>Whole genome shotgun sequence of Gordonia soli NBRC 108243.</title>
        <authorList>
            <person name="Isaki-Nakamura S."/>
            <person name="Hosoyama A."/>
            <person name="Tsuchikane K."/>
            <person name="Ando Y."/>
            <person name="Baba S."/>
            <person name="Ohji S."/>
            <person name="Hamada M."/>
            <person name="Tamura T."/>
            <person name="Yamazoe A."/>
            <person name="Yamazaki S."/>
            <person name="Fujita N."/>
        </authorList>
    </citation>
    <scope>NUCLEOTIDE SEQUENCE [LARGE SCALE GENOMIC DNA]</scope>
    <source>
        <strain evidence="3 4">NBRC 108243</strain>
    </source>
</reference>
<dbReference type="STRING" id="1223545.GS4_23_00120"/>
<evidence type="ECO:0000259" key="2">
    <source>
        <dbReference type="PROSITE" id="PS50234"/>
    </source>
</evidence>
<evidence type="ECO:0000313" key="3">
    <source>
        <dbReference type="EMBL" id="GAC69218.1"/>
    </source>
</evidence>
<dbReference type="Pfam" id="PF00092">
    <property type="entry name" value="VWA"/>
    <property type="match status" value="1"/>
</dbReference>
<dbReference type="SMART" id="SM00327">
    <property type="entry name" value="VWA"/>
    <property type="match status" value="1"/>
</dbReference>
<dbReference type="InterPro" id="IPR002035">
    <property type="entry name" value="VWF_A"/>
</dbReference>
<dbReference type="PANTHER" id="PTHR10579:SF43">
    <property type="entry name" value="ZINC FINGER (C3HC4-TYPE RING FINGER) FAMILY PROTEIN"/>
    <property type="match status" value="1"/>
</dbReference>
<gene>
    <name evidence="3" type="ORF">GS4_23_00120</name>
</gene>
<dbReference type="PROSITE" id="PS50234">
    <property type="entry name" value="VWFA"/>
    <property type="match status" value="1"/>
</dbReference>
<protein>
    <recommendedName>
        <fullName evidence="2">VWFA domain-containing protein</fullName>
    </recommendedName>
</protein>
<dbReference type="OrthoDB" id="186919at2"/>
<sequence>MKFSAALDVNVVAHEADDEVTVMLELEAPAGPPTAARAPSALQIVLDRSGSMHGAPIEGAKQALITLVQRLEPTDVFGLVTFDDDAQVVVPAGPLTDKPAVIERIRGVHPGGCTDLSSGYLRGLRELRRATKASGIRGGTILVVSDGHVNAGIRDADQMADVTAQASRDRIVTSTLGYGHGYDETMLSAIARSGNGNHVFAENPDAASTAIAGEVDGLLSKVAQAVSITVHYEPQVQMLQLYNDLPANQIGDGQVMIDLGDLYAREERKLLLRLGVDGMAALGVVQVARLDLQYVEMPDLVEHTVSLPISVNVVPGDELGDRIPDPTVQSEKLFQEAQSAKLEASKAFESGDLMAGGEFLARSRERLNDAVGIAPAGSADAIRVELADVDRMSEMSELSGAMYMSKMTRDSYHQQNRKRGRRRPQ</sequence>
<evidence type="ECO:0000256" key="1">
    <source>
        <dbReference type="SAM" id="MobiDB-lite"/>
    </source>
</evidence>
<feature type="region of interest" description="Disordered" evidence="1">
    <location>
        <begin position="403"/>
        <end position="425"/>
    </location>
</feature>
<keyword evidence="4" id="KW-1185">Reference proteome</keyword>
<dbReference type="Proteomes" id="UP000011666">
    <property type="component" value="Unassembled WGS sequence"/>
</dbReference>
<evidence type="ECO:0000313" key="4">
    <source>
        <dbReference type="Proteomes" id="UP000011666"/>
    </source>
</evidence>
<dbReference type="EMBL" id="BANX01000023">
    <property type="protein sequence ID" value="GAC69218.1"/>
    <property type="molecule type" value="Genomic_DNA"/>
</dbReference>